<dbReference type="InterPro" id="IPR025836">
    <property type="entry name" value="Zn_knuckle_CX2CX4HX4C"/>
</dbReference>
<dbReference type="Pfam" id="PF14392">
    <property type="entry name" value="zf-CCHC_4"/>
    <property type="match status" value="1"/>
</dbReference>
<feature type="domain" description="Zinc knuckle CX2CX4HX4C" evidence="1">
    <location>
        <begin position="23"/>
        <end position="46"/>
    </location>
</feature>
<dbReference type="AlphaFoldDB" id="A0A7J9FJJ9"/>
<proteinExistence type="predicted"/>
<gene>
    <name evidence="2" type="ORF">Gotri_026419</name>
</gene>
<protein>
    <recommendedName>
        <fullName evidence="1">Zinc knuckle CX2CX4HX4C domain-containing protein</fullName>
    </recommendedName>
</protein>
<comment type="caution">
    <text evidence="2">The sequence shown here is derived from an EMBL/GenBank/DDBJ whole genome shotgun (WGS) entry which is preliminary data.</text>
</comment>
<evidence type="ECO:0000259" key="1">
    <source>
        <dbReference type="Pfam" id="PF14392"/>
    </source>
</evidence>
<sequence>MSKNRYGGEFLLQLAVKRKFSFLFKYENLSNFCFKCCCMGHAVKDCIEIPNLGEEKLEEDLPYSLALKVESNLVGKEILQFGFSVKKFMKQCLYIGENEGVDTSEVKFKKDTTSSKMPIAIHHGEEILYK</sequence>
<feature type="non-terminal residue" evidence="2">
    <location>
        <position position="130"/>
    </location>
</feature>
<keyword evidence="3" id="KW-1185">Reference proteome</keyword>
<dbReference type="EMBL" id="JABEZW010218685">
    <property type="protein sequence ID" value="MBA0785417.1"/>
    <property type="molecule type" value="Genomic_DNA"/>
</dbReference>
<reference evidence="2 3" key="1">
    <citation type="journal article" date="2019" name="Genome Biol. Evol.">
        <title>Insights into the evolution of the New World diploid cottons (Gossypium, subgenus Houzingenia) based on genome sequencing.</title>
        <authorList>
            <person name="Grover C.E."/>
            <person name="Arick M.A. 2nd"/>
            <person name="Thrash A."/>
            <person name="Conover J.L."/>
            <person name="Sanders W.S."/>
            <person name="Peterson D.G."/>
            <person name="Frelichowski J.E."/>
            <person name="Scheffler J.A."/>
            <person name="Scheffler B.E."/>
            <person name="Wendel J.F."/>
        </authorList>
    </citation>
    <scope>NUCLEOTIDE SEQUENCE [LARGE SCALE GENOMIC DNA]</scope>
    <source>
        <strain evidence="2">8</strain>
        <tissue evidence="2">Leaf</tissue>
    </source>
</reference>
<evidence type="ECO:0000313" key="3">
    <source>
        <dbReference type="Proteomes" id="UP000593568"/>
    </source>
</evidence>
<accession>A0A7J9FJJ9</accession>
<organism evidence="2 3">
    <name type="scientific">Gossypium trilobum</name>
    <dbReference type="NCBI Taxonomy" id="34281"/>
    <lineage>
        <taxon>Eukaryota</taxon>
        <taxon>Viridiplantae</taxon>
        <taxon>Streptophyta</taxon>
        <taxon>Embryophyta</taxon>
        <taxon>Tracheophyta</taxon>
        <taxon>Spermatophyta</taxon>
        <taxon>Magnoliopsida</taxon>
        <taxon>eudicotyledons</taxon>
        <taxon>Gunneridae</taxon>
        <taxon>Pentapetalae</taxon>
        <taxon>rosids</taxon>
        <taxon>malvids</taxon>
        <taxon>Malvales</taxon>
        <taxon>Malvaceae</taxon>
        <taxon>Malvoideae</taxon>
        <taxon>Gossypium</taxon>
    </lineage>
</organism>
<evidence type="ECO:0000313" key="2">
    <source>
        <dbReference type="EMBL" id="MBA0785417.1"/>
    </source>
</evidence>
<dbReference type="Proteomes" id="UP000593568">
    <property type="component" value="Unassembled WGS sequence"/>
</dbReference>
<name>A0A7J9FJJ9_9ROSI</name>